<evidence type="ECO:0000259" key="6">
    <source>
        <dbReference type="PROSITE" id="PS50045"/>
    </source>
</evidence>
<dbReference type="Proteomes" id="UP000287865">
    <property type="component" value="Unassembled WGS sequence"/>
</dbReference>
<gene>
    <name evidence="7" type="ORF">B0I24_11054</name>
    <name evidence="8" type="ORF">CWE07_10760</name>
</gene>
<dbReference type="InterPro" id="IPR003593">
    <property type="entry name" value="AAA+_ATPase"/>
</dbReference>
<feature type="domain" description="Sigma-54 factor interaction" evidence="6">
    <location>
        <begin position="156"/>
        <end position="392"/>
    </location>
</feature>
<dbReference type="InterPro" id="IPR025943">
    <property type="entry name" value="Sigma_54_int_dom_ATP-bd_2"/>
</dbReference>
<dbReference type="InterPro" id="IPR002078">
    <property type="entry name" value="Sigma_54_int"/>
</dbReference>
<dbReference type="PROSITE" id="PS50045">
    <property type="entry name" value="SIGMA54_INTERACT_4"/>
    <property type="match status" value="1"/>
</dbReference>
<evidence type="ECO:0000256" key="3">
    <source>
        <dbReference type="ARBA" id="ARBA00023015"/>
    </source>
</evidence>
<evidence type="ECO:0000256" key="1">
    <source>
        <dbReference type="ARBA" id="ARBA00022741"/>
    </source>
</evidence>
<dbReference type="RefSeq" id="WP_111569887.1">
    <property type="nucleotide sequence ID" value="NZ_PIPK01000010.1"/>
</dbReference>
<dbReference type="InterPro" id="IPR058031">
    <property type="entry name" value="AAA_lid_NorR"/>
</dbReference>
<evidence type="ECO:0000313" key="7">
    <source>
        <dbReference type="EMBL" id="RAJ95371.1"/>
    </source>
</evidence>
<dbReference type="Gene3D" id="3.40.50.300">
    <property type="entry name" value="P-loop containing nucleotide triphosphate hydrolases"/>
    <property type="match status" value="1"/>
</dbReference>
<dbReference type="PANTHER" id="PTHR32071:SF57">
    <property type="entry name" value="C4-DICARBOXYLATE TRANSPORT TRANSCRIPTIONAL REGULATORY PROTEIN DCTD"/>
    <property type="match status" value="1"/>
</dbReference>
<dbReference type="PROSITE" id="PS00688">
    <property type="entry name" value="SIGMA54_INTERACT_3"/>
    <property type="match status" value="1"/>
</dbReference>
<accession>A0A327WUJ2</accession>
<dbReference type="GO" id="GO:0003677">
    <property type="term" value="F:DNA binding"/>
    <property type="evidence" value="ECO:0007669"/>
    <property type="project" value="UniProtKB-KW"/>
</dbReference>
<evidence type="ECO:0000313" key="8">
    <source>
        <dbReference type="EMBL" id="RUO22737.1"/>
    </source>
</evidence>
<dbReference type="GO" id="GO:0005524">
    <property type="term" value="F:ATP binding"/>
    <property type="evidence" value="ECO:0007669"/>
    <property type="project" value="UniProtKB-KW"/>
</dbReference>
<keyword evidence="2" id="KW-0067">ATP-binding</keyword>
<dbReference type="InterPro" id="IPR025944">
    <property type="entry name" value="Sigma_54_int_dom_CS"/>
</dbReference>
<name>A0A327WUJ2_9GAMM</name>
<dbReference type="AlphaFoldDB" id="A0A327WUJ2"/>
<evidence type="ECO:0000313" key="10">
    <source>
        <dbReference type="Proteomes" id="UP000287865"/>
    </source>
</evidence>
<reference evidence="7 9" key="2">
    <citation type="submission" date="2018-06" db="EMBL/GenBank/DDBJ databases">
        <title>Genomic Encyclopedia of Type Strains, Phase III (KMG-III): the genomes of soil and plant-associated and newly described type strains.</title>
        <authorList>
            <person name="Whitman W."/>
        </authorList>
    </citation>
    <scope>NUCLEOTIDE SEQUENCE [LARGE SCALE GENOMIC DNA]</scope>
    <source>
        <strain evidence="7 9">CGMCC 1.15366</strain>
    </source>
</reference>
<dbReference type="PROSITE" id="PS00676">
    <property type="entry name" value="SIGMA54_INTERACT_2"/>
    <property type="match status" value="1"/>
</dbReference>
<evidence type="ECO:0000256" key="4">
    <source>
        <dbReference type="ARBA" id="ARBA00023125"/>
    </source>
</evidence>
<dbReference type="OrthoDB" id="9804019at2"/>
<keyword evidence="1" id="KW-0547">Nucleotide-binding</keyword>
<dbReference type="CDD" id="cd00009">
    <property type="entry name" value="AAA"/>
    <property type="match status" value="1"/>
</dbReference>
<protein>
    <submittedName>
        <fullName evidence="8">Sigma-54-dependent Fis family transcriptional regulator</fullName>
    </submittedName>
    <submittedName>
        <fullName evidence="7">Two-component system nitrogen regulation response regulator GlnG</fullName>
    </submittedName>
</protein>
<comment type="caution">
    <text evidence="7">The sequence shown here is derived from an EMBL/GenBank/DDBJ whole genome shotgun (WGS) entry which is preliminary data.</text>
</comment>
<dbReference type="SUPFAM" id="SSF52540">
    <property type="entry name" value="P-loop containing nucleoside triphosphate hydrolases"/>
    <property type="match status" value="1"/>
</dbReference>
<evidence type="ECO:0000313" key="9">
    <source>
        <dbReference type="Proteomes" id="UP000249203"/>
    </source>
</evidence>
<proteinExistence type="predicted"/>
<dbReference type="GO" id="GO:0006355">
    <property type="term" value="P:regulation of DNA-templated transcription"/>
    <property type="evidence" value="ECO:0007669"/>
    <property type="project" value="InterPro"/>
</dbReference>
<keyword evidence="3" id="KW-0805">Transcription regulation</keyword>
<keyword evidence="4" id="KW-0238">DNA-binding</keyword>
<keyword evidence="5" id="KW-0804">Transcription</keyword>
<dbReference type="InterPro" id="IPR027417">
    <property type="entry name" value="P-loop_NTPase"/>
</dbReference>
<reference evidence="8 10" key="1">
    <citation type="journal article" date="2018" name="Front. Microbiol.">
        <title>Genome-Based Analysis Reveals the Taxonomy and Diversity of the Family Idiomarinaceae.</title>
        <authorList>
            <person name="Liu Y."/>
            <person name="Lai Q."/>
            <person name="Shao Z."/>
        </authorList>
    </citation>
    <scope>NUCLEOTIDE SEQUENCE [LARGE SCALE GENOMIC DNA]</scope>
    <source>
        <strain evidence="8 10">CF12-14</strain>
    </source>
</reference>
<sequence length="523" mass="58212">MSNQYDEPTRIFPKGRATYASDDRQIVPVAIIACHPDPNRLGEFCVLDGVMQFAEQELNRHTPEFHSAASSIGVGLGVPQVSRKAMRLERVGKLDIMLHRQAYSAAVSVNQVELDERVLITEAQLQQGVELCLGEHVMILLKAMQMPNIVHHDLGLVGISAAMQDVRERINKVAPADEPVLIRGATGCGKELVAQAIYHQSGRQKQPFVAVNIAALQPSLAVSELFGATKGAYTGATADRDGLFQAANTGTLFLDEIGEASQEVQAMLLRALETHQVVPVGATQASDVDVRIIAATDANLEQQGEGSFKQPLLHRLSSYQIFLPPLRERREDIPSLLRLFMRSHWEKTSGQAELPIDVASPWLHNTTVRQLLEAEWPGNVRQLRNVTRQMLFDSTPGMPLRLEQQLLGMLKNDAPVAQATAPLPEANVRKRKPSQISRDELVLALRRHRYELQATADDLGISRASVYQLIERHPELKHTADLTDDELTHCYHEFNGDLERMMEHLEVSQIGLRRRLRAMGLDA</sequence>
<dbReference type="PANTHER" id="PTHR32071">
    <property type="entry name" value="TRANSCRIPTIONAL REGULATORY PROTEIN"/>
    <property type="match status" value="1"/>
</dbReference>
<dbReference type="EMBL" id="PIPK01000010">
    <property type="protein sequence ID" value="RUO22737.1"/>
    <property type="molecule type" value="Genomic_DNA"/>
</dbReference>
<dbReference type="Gene3D" id="1.10.8.60">
    <property type="match status" value="1"/>
</dbReference>
<dbReference type="Pfam" id="PF00158">
    <property type="entry name" value="Sigma54_activat"/>
    <property type="match status" value="1"/>
</dbReference>
<evidence type="ECO:0000256" key="2">
    <source>
        <dbReference type="ARBA" id="ARBA00022840"/>
    </source>
</evidence>
<dbReference type="FunFam" id="3.40.50.300:FF:000006">
    <property type="entry name" value="DNA-binding transcriptional regulator NtrC"/>
    <property type="match status" value="1"/>
</dbReference>
<evidence type="ECO:0000256" key="5">
    <source>
        <dbReference type="ARBA" id="ARBA00023163"/>
    </source>
</evidence>
<keyword evidence="10" id="KW-1185">Reference proteome</keyword>
<dbReference type="SMART" id="SM00382">
    <property type="entry name" value="AAA"/>
    <property type="match status" value="1"/>
</dbReference>
<dbReference type="EMBL" id="QLMD01000010">
    <property type="protein sequence ID" value="RAJ95371.1"/>
    <property type="molecule type" value="Genomic_DNA"/>
</dbReference>
<dbReference type="Pfam" id="PF25601">
    <property type="entry name" value="AAA_lid_14"/>
    <property type="match status" value="1"/>
</dbReference>
<organism evidence="7 9">
    <name type="scientific">Aliidiomarina maris</name>
    <dbReference type="NCBI Taxonomy" id="531312"/>
    <lineage>
        <taxon>Bacteria</taxon>
        <taxon>Pseudomonadati</taxon>
        <taxon>Pseudomonadota</taxon>
        <taxon>Gammaproteobacteria</taxon>
        <taxon>Alteromonadales</taxon>
        <taxon>Idiomarinaceae</taxon>
        <taxon>Aliidiomarina</taxon>
    </lineage>
</organism>
<dbReference type="Proteomes" id="UP000249203">
    <property type="component" value="Unassembled WGS sequence"/>
</dbReference>